<dbReference type="Gene3D" id="2.30.30.60">
    <property type="match status" value="1"/>
</dbReference>
<evidence type="ECO:0000256" key="1">
    <source>
        <dbReference type="ARBA" id="ARBA00004651"/>
    </source>
</evidence>
<dbReference type="InterPro" id="IPR049278">
    <property type="entry name" value="MS_channel_C"/>
</dbReference>
<evidence type="ECO:0000313" key="11">
    <source>
        <dbReference type="EMBL" id="SDL33368.1"/>
    </source>
</evidence>
<evidence type="ECO:0000256" key="4">
    <source>
        <dbReference type="ARBA" id="ARBA00022692"/>
    </source>
</evidence>
<keyword evidence="12" id="KW-1185">Reference proteome</keyword>
<dbReference type="Pfam" id="PF00924">
    <property type="entry name" value="MS_channel_2nd"/>
    <property type="match status" value="1"/>
</dbReference>
<reference evidence="11 12" key="1">
    <citation type="submission" date="2016-10" db="EMBL/GenBank/DDBJ databases">
        <authorList>
            <person name="de Groot N.N."/>
        </authorList>
    </citation>
    <scope>NUCLEOTIDE SEQUENCE [LARGE SCALE GENOMIC DNA]</scope>
    <source>
        <strain evidence="11 12">DSM 25294</strain>
    </source>
</reference>
<gene>
    <name evidence="11" type="ORF">SAMN04488026_10792</name>
</gene>
<dbReference type="PANTHER" id="PTHR43634:SF2">
    <property type="entry name" value="LOW CONDUCTANCE MECHANOSENSITIVE CHANNEL YNAI"/>
    <property type="match status" value="1"/>
</dbReference>
<evidence type="ECO:0000256" key="5">
    <source>
        <dbReference type="ARBA" id="ARBA00022989"/>
    </source>
</evidence>
<dbReference type="GO" id="GO:0008381">
    <property type="term" value="F:mechanosensitive monoatomic ion channel activity"/>
    <property type="evidence" value="ECO:0007669"/>
    <property type="project" value="UniProtKB-ARBA"/>
</dbReference>
<dbReference type="PROSITE" id="PS01246">
    <property type="entry name" value="UPF0003"/>
    <property type="match status" value="1"/>
</dbReference>
<dbReference type="InterPro" id="IPR006685">
    <property type="entry name" value="MscS_channel_2nd"/>
</dbReference>
<keyword evidence="6 8" id="KW-0472">Membrane</keyword>
<feature type="transmembrane region" description="Helical" evidence="8">
    <location>
        <begin position="336"/>
        <end position="355"/>
    </location>
</feature>
<feature type="region of interest" description="Disordered" evidence="7">
    <location>
        <begin position="596"/>
        <end position="635"/>
    </location>
</feature>
<dbReference type="AlphaFoldDB" id="A0A1G9J760"/>
<dbReference type="PANTHER" id="PTHR43634">
    <property type="entry name" value="OW CONDUCTANCE MECHANOSENSITIVE CHANNEL"/>
    <property type="match status" value="1"/>
</dbReference>
<accession>A0A1G9J760</accession>
<dbReference type="Gene3D" id="1.10.287.1260">
    <property type="match status" value="1"/>
</dbReference>
<dbReference type="SUPFAM" id="SSF50182">
    <property type="entry name" value="Sm-like ribonucleoproteins"/>
    <property type="match status" value="1"/>
</dbReference>
<dbReference type="Proteomes" id="UP000199382">
    <property type="component" value="Unassembled WGS sequence"/>
</dbReference>
<keyword evidence="4 8" id="KW-0812">Transmembrane</keyword>
<protein>
    <submittedName>
        <fullName evidence="11">MscS family membrane protein</fullName>
    </submittedName>
</protein>
<dbReference type="InterPro" id="IPR010920">
    <property type="entry name" value="LSM_dom_sf"/>
</dbReference>
<dbReference type="InterPro" id="IPR006686">
    <property type="entry name" value="MscS_channel_CS"/>
</dbReference>
<dbReference type="SUPFAM" id="SSF82689">
    <property type="entry name" value="Mechanosensitive channel protein MscS (YggB), C-terminal domain"/>
    <property type="match status" value="1"/>
</dbReference>
<dbReference type="EMBL" id="FNEK01000079">
    <property type="protein sequence ID" value="SDL33368.1"/>
    <property type="molecule type" value="Genomic_DNA"/>
</dbReference>
<comment type="subcellular location">
    <subcellularLocation>
        <location evidence="1">Cell membrane</location>
        <topology evidence="1">Multi-pass membrane protein</topology>
    </subcellularLocation>
</comment>
<name>A0A1G9J760_9RHOB</name>
<evidence type="ECO:0000256" key="6">
    <source>
        <dbReference type="ARBA" id="ARBA00023136"/>
    </source>
</evidence>
<keyword evidence="5 8" id="KW-1133">Transmembrane helix</keyword>
<evidence type="ECO:0000313" key="12">
    <source>
        <dbReference type="Proteomes" id="UP000199382"/>
    </source>
</evidence>
<dbReference type="Gene3D" id="3.30.70.100">
    <property type="match status" value="1"/>
</dbReference>
<feature type="compositionally biased region" description="Polar residues" evidence="7">
    <location>
        <begin position="615"/>
        <end position="635"/>
    </location>
</feature>
<feature type="transmembrane region" description="Helical" evidence="8">
    <location>
        <begin position="361"/>
        <end position="383"/>
    </location>
</feature>
<feature type="transmembrane region" description="Helical" evidence="8">
    <location>
        <begin position="225"/>
        <end position="252"/>
    </location>
</feature>
<dbReference type="InterPro" id="IPR045042">
    <property type="entry name" value="YnaI-like"/>
</dbReference>
<evidence type="ECO:0000256" key="3">
    <source>
        <dbReference type="ARBA" id="ARBA00022475"/>
    </source>
</evidence>
<evidence type="ECO:0000256" key="7">
    <source>
        <dbReference type="SAM" id="MobiDB-lite"/>
    </source>
</evidence>
<dbReference type="InterPro" id="IPR011066">
    <property type="entry name" value="MscS_channel_C_sf"/>
</dbReference>
<evidence type="ECO:0000256" key="8">
    <source>
        <dbReference type="SAM" id="Phobius"/>
    </source>
</evidence>
<dbReference type="STRING" id="571298.SAMN04488026_10792"/>
<evidence type="ECO:0000259" key="9">
    <source>
        <dbReference type="Pfam" id="PF00924"/>
    </source>
</evidence>
<feature type="transmembrane region" description="Helical" evidence="8">
    <location>
        <begin position="264"/>
        <end position="281"/>
    </location>
</feature>
<proteinExistence type="inferred from homology"/>
<comment type="similarity">
    <text evidence="2">Belongs to the MscS (TC 1.A.23) family.</text>
</comment>
<evidence type="ECO:0000256" key="2">
    <source>
        <dbReference type="ARBA" id="ARBA00008017"/>
    </source>
</evidence>
<feature type="transmembrane region" description="Helical" evidence="8">
    <location>
        <begin position="301"/>
        <end position="324"/>
    </location>
</feature>
<dbReference type="Pfam" id="PF21082">
    <property type="entry name" value="MS_channel_3rd"/>
    <property type="match status" value="1"/>
</dbReference>
<dbReference type="GO" id="GO:0005886">
    <property type="term" value="C:plasma membrane"/>
    <property type="evidence" value="ECO:0007669"/>
    <property type="project" value="UniProtKB-SubCell"/>
</dbReference>
<feature type="domain" description="Mechanosensitive ion channel MscS C-terminal" evidence="10">
    <location>
        <begin position="461"/>
        <end position="544"/>
    </location>
</feature>
<dbReference type="InterPro" id="IPR023408">
    <property type="entry name" value="MscS_beta-dom_sf"/>
</dbReference>
<sequence length="635" mass="69417">MSHLIRIVTLALAIIGLIATVTATLSGSTLKSARSFEGDLPAVRTESPKRTLATFAALKALLEESFERYQNARTGEEFDRVVSLSDELTSLIDLSDQPDAVKKRNGLLTAMVLLDVWDIIPPVDLDTVPDKSAMIGDGLGTYVVPDTPIRLSRIDEGERAGEYLFDETTIRTAPRFLAGLESETTAETGVNWSAELEQFAGPWLPARWIGAIHPSFLQDIWGTPLWKVILSVVAGFLLFVVAALVSAALPVARRGNLLPPVSKLIYCASILPVLVFFHYVLTRQINVTGRFADGANALLAVIWFGTLAAVFWNAILACAAAIWSSRTASGDDAGDSLGQMLAHLIALIGAVWIIAYGLQSLGFPALSVLAGLGIGGLAGALAIRPTLENLIGGFVLYIDKPIRVGDWCEFGPYSGIVEKIGVRSTNVRAMDRTIISIPNAQFVNMELINWARCDQMLINPTIGLIYDTSSDQLRYVLAEARRMAIAHPRIDSDTVRIRFAGYGESSLDIDVRVYAQATEWNDFFAIREDFLLRLKDIVESAGTSFAFPSRTLYVSRDTPRDPQKTVDAEDAVDEWRRSKELPFPWFSSVEREKMNNSLRYPPHGSPDGIPDEVETTSGSEPLSTQTGNPTPRSGD</sequence>
<organism evidence="11 12">
    <name type="scientific">Aliiruegeria lutimaris</name>
    <dbReference type="NCBI Taxonomy" id="571298"/>
    <lineage>
        <taxon>Bacteria</taxon>
        <taxon>Pseudomonadati</taxon>
        <taxon>Pseudomonadota</taxon>
        <taxon>Alphaproteobacteria</taxon>
        <taxon>Rhodobacterales</taxon>
        <taxon>Roseobacteraceae</taxon>
        <taxon>Aliiruegeria</taxon>
    </lineage>
</organism>
<feature type="domain" description="Mechanosensitive ion channel MscS" evidence="9">
    <location>
        <begin position="387"/>
        <end position="452"/>
    </location>
</feature>
<keyword evidence="3" id="KW-1003">Cell membrane</keyword>
<dbReference type="RefSeq" id="WP_170844728.1">
    <property type="nucleotide sequence ID" value="NZ_FNEK01000079.1"/>
</dbReference>
<evidence type="ECO:0000259" key="10">
    <source>
        <dbReference type="Pfam" id="PF21082"/>
    </source>
</evidence>